<organism evidence="3 4">
    <name type="scientific">Gemmatimonas aurantiaca</name>
    <dbReference type="NCBI Taxonomy" id="173480"/>
    <lineage>
        <taxon>Bacteria</taxon>
        <taxon>Pseudomonadati</taxon>
        <taxon>Gemmatimonadota</taxon>
        <taxon>Gemmatimonadia</taxon>
        <taxon>Gemmatimonadales</taxon>
        <taxon>Gemmatimonadaceae</taxon>
        <taxon>Gemmatimonas</taxon>
    </lineage>
</organism>
<feature type="region of interest" description="Disordered" evidence="1">
    <location>
        <begin position="38"/>
        <end position="80"/>
    </location>
</feature>
<evidence type="ECO:0000256" key="1">
    <source>
        <dbReference type="SAM" id="MobiDB-lite"/>
    </source>
</evidence>
<feature type="compositionally biased region" description="Low complexity" evidence="1">
    <location>
        <begin position="48"/>
        <end position="64"/>
    </location>
</feature>
<reference evidence="3 4" key="1">
    <citation type="journal article" date="2018" name="Nat. Biotechnol.">
        <title>A standardized bacterial taxonomy based on genome phylogeny substantially revises the tree of life.</title>
        <authorList>
            <person name="Parks D.H."/>
            <person name="Chuvochina M."/>
            <person name="Waite D.W."/>
            <person name="Rinke C."/>
            <person name="Skarshewski A."/>
            <person name="Chaumeil P.A."/>
            <person name="Hugenholtz P."/>
        </authorList>
    </citation>
    <scope>NUCLEOTIDE SEQUENCE [LARGE SCALE GENOMIC DNA]</scope>
    <source>
        <strain evidence="3">UBA8844</strain>
    </source>
</reference>
<sequence length="229" mass="24587">MISVRQRVEGSVAFLRTLVAIMVAVVASPLWNTAQAQQRPDSVRASQPPATVGAPVPTPVIAPASGAQPPARNVPATTGLRSKAPLSSKRAFLYSVLLPGLGQSRLDRGSSGALFASVELAAMVMLRRTAADVREARRYLVDTLPDNFVVQVTGTDIKFNPQGEIPGPYTADLVRARRLHAEDWIALIAFNHLFSGADAFVSAQLWDMPVQLSATPTMQGPLVMVSFRF</sequence>
<proteinExistence type="predicted"/>
<gene>
    <name evidence="3" type="ORF">DGD08_08690</name>
</gene>
<dbReference type="EMBL" id="DPIY01000008">
    <property type="protein sequence ID" value="HCT57272.1"/>
    <property type="molecule type" value="Genomic_DNA"/>
</dbReference>
<keyword evidence="2" id="KW-0812">Transmembrane</keyword>
<protein>
    <recommendedName>
        <fullName evidence="5">DUF5683 domain-containing protein</fullName>
    </recommendedName>
</protein>
<evidence type="ECO:0000256" key="2">
    <source>
        <dbReference type="SAM" id="Phobius"/>
    </source>
</evidence>
<feature type="transmembrane region" description="Helical" evidence="2">
    <location>
        <begin position="12"/>
        <end position="31"/>
    </location>
</feature>
<dbReference type="AlphaFoldDB" id="A0A3D4V962"/>
<dbReference type="Proteomes" id="UP000264071">
    <property type="component" value="Unassembled WGS sequence"/>
</dbReference>
<evidence type="ECO:0000313" key="4">
    <source>
        <dbReference type="Proteomes" id="UP000264071"/>
    </source>
</evidence>
<comment type="caution">
    <text evidence="3">The sequence shown here is derived from an EMBL/GenBank/DDBJ whole genome shotgun (WGS) entry which is preliminary data.</text>
</comment>
<evidence type="ECO:0000313" key="3">
    <source>
        <dbReference type="EMBL" id="HCT57272.1"/>
    </source>
</evidence>
<accession>A0A3D4V962</accession>
<name>A0A3D4V962_9BACT</name>
<keyword evidence="2" id="KW-0472">Membrane</keyword>
<evidence type="ECO:0008006" key="5">
    <source>
        <dbReference type="Google" id="ProtNLM"/>
    </source>
</evidence>
<keyword evidence="2" id="KW-1133">Transmembrane helix</keyword>